<dbReference type="InterPro" id="IPR011009">
    <property type="entry name" value="Kinase-like_dom_sf"/>
</dbReference>
<dbReference type="GO" id="GO:0043235">
    <property type="term" value="C:receptor complex"/>
    <property type="evidence" value="ECO:0007669"/>
    <property type="project" value="TreeGrafter"/>
</dbReference>
<dbReference type="Gene3D" id="1.10.510.10">
    <property type="entry name" value="Transferase(Phosphotransferase) domain 1"/>
    <property type="match status" value="2"/>
</dbReference>
<sequence>MLQNKKEIFPTGTGWDSEGVSLILIIIPSTVGYYTHFPCRPGSQTVQISSNSVHHKNINSHRLLAIAAQVVNGLMHLQKFKLIYYRLKTSNILVGRGGICKLTGFGFPHEITERNQYENISLSPYLNLEREEIEDDILSGKRLERPPHCSEDLYQLMLECWQEDPMKRKEYPDILQVLSNMAADHSLHILLDSLPDTCKFTQAV</sequence>
<dbReference type="PANTHER" id="PTHR24416:SF611">
    <property type="entry name" value="TYROSINE-PROTEIN KINASE TRANSMEMBRANE RECEPTOR ROR"/>
    <property type="match status" value="1"/>
</dbReference>
<dbReference type="SMART" id="SM00219">
    <property type="entry name" value="TyrKc"/>
    <property type="match status" value="1"/>
</dbReference>
<keyword evidence="3" id="KW-1185">Reference proteome</keyword>
<feature type="domain" description="Protein kinase" evidence="1">
    <location>
        <begin position="1"/>
        <end position="204"/>
    </location>
</feature>
<dbReference type="OrthoDB" id="3256376at2759"/>
<reference evidence="2" key="1">
    <citation type="submission" date="2021-03" db="EMBL/GenBank/DDBJ databases">
        <authorList>
            <person name="Bekaert M."/>
        </authorList>
    </citation>
    <scope>NUCLEOTIDE SEQUENCE</scope>
</reference>
<dbReference type="EMBL" id="CAJPWZ010001721">
    <property type="protein sequence ID" value="CAG2222081.1"/>
    <property type="molecule type" value="Genomic_DNA"/>
</dbReference>
<dbReference type="SUPFAM" id="SSF56112">
    <property type="entry name" value="Protein kinase-like (PK-like)"/>
    <property type="match status" value="1"/>
</dbReference>
<gene>
    <name evidence="2" type="ORF">MEDL_35446</name>
</gene>
<dbReference type="InterPro" id="IPR050122">
    <property type="entry name" value="RTK"/>
</dbReference>
<dbReference type="GO" id="GO:0007169">
    <property type="term" value="P:cell surface receptor protein tyrosine kinase signaling pathway"/>
    <property type="evidence" value="ECO:0007669"/>
    <property type="project" value="TreeGrafter"/>
</dbReference>
<dbReference type="AlphaFoldDB" id="A0A8S3SZG2"/>
<name>A0A8S3SZG2_MYTED</name>
<dbReference type="Proteomes" id="UP000683360">
    <property type="component" value="Unassembled WGS sequence"/>
</dbReference>
<evidence type="ECO:0000313" key="2">
    <source>
        <dbReference type="EMBL" id="CAG2222081.1"/>
    </source>
</evidence>
<comment type="caution">
    <text evidence="2">The sequence shown here is derived from an EMBL/GenBank/DDBJ whole genome shotgun (WGS) entry which is preliminary data.</text>
</comment>
<evidence type="ECO:0000259" key="1">
    <source>
        <dbReference type="PROSITE" id="PS50011"/>
    </source>
</evidence>
<evidence type="ECO:0000313" key="3">
    <source>
        <dbReference type="Proteomes" id="UP000683360"/>
    </source>
</evidence>
<proteinExistence type="predicted"/>
<dbReference type="PANTHER" id="PTHR24416">
    <property type="entry name" value="TYROSINE-PROTEIN KINASE RECEPTOR"/>
    <property type="match status" value="1"/>
</dbReference>
<dbReference type="Pfam" id="PF07714">
    <property type="entry name" value="PK_Tyr_Ser-Thr"/>
    <property type="match status" value="2"/>
</dbReference>
<dbReference type="InterPro" id="IPR020635">
    <property type="entry name" value="Tyr_kinase_cat_dom"/>
</dbReference>
<accession>A0A8S3SZG2</accession>
<dbReference type="InterPro" id="IPR001245">
    <property type="entry name" value="Ser-Thr/Tyr_kinase_cat_dom"/>
</dbReference>
<dbReference type="InterPro" id="IPR000719">
    <property type="entry name" value="Prot_kinase_dom"/>
</dbReference>
<protein>
    <recommendedName>
        <fullName evidence="1">Protein kinase domain-containing protein</fullName>
    </recommendedName>
</protein>
<organism evidence="2 3">
    <name type="scientific">Mytilus edulis</name>
    <name type="common">Blue mussel</name>
    <dbReference type="NCBI Taxonomy" id="6550"/>
    <lineage>
        <taxon>Eukaryota</taxon>
        <taxon>Metazoa</taxon>
        <taxon>Spiralia</taxon>
        <taxon>Lophotrochozoa</taxon>
        <taxon>Mollusca</taxon>
        <taxon>Bivalvia</taxon>
        <taxon>Autobranchia</taxon>
        <taxon>Pteriomorphia</taxon>
        <taxon>Mytilida</taxon>
        <taxon>Mytiloidea</taxon>
        <taxon>Mytilidae</taxon>
        <taxon>Mytilinae</taxon>
        <taxon>Mytilus</taxon>
    </lineage>
</organism>
<dbReference type="GO" id="GO:0004714">
    <property type="term" value="F:transmembrane receptor protein tyrosine kinase activity"/>
    <property type="evidence" value="ECO:0007669"/>
    <property type="project" value="TreeGrafter"/>
</dbReference>
<dbReference type="GO" id="GO:0005524">
    <property type="term" value="F:ATP binding"/>
    <property type="evidence" value="ECO:0007669"/>
    <property type="project" value="InterPro"/>
</dbReference>
<dbReference type="GO" id="GO:0005886">
    <property type="term" value="C:plasma membrane"/>
    <property type="evidence" value="ECO:0007669"/>
    <property type="project" value="TreeGrafter"/>
</dbReference>
<dbReference type="PROSITE" id="PS50011">
    <property type="entry name" value="PROTEIN_KINASE_DOM"/>
    <property type="match status" value="1"/>
</dbReference>